<name>A0A6P4IWI4_DROKI</name>
<evidence type="ECO:0000313" key="2">
    <source>
        <dbReference type="Proteomes" id="UP001652661"/>
    </source>
</evidence>
<dbReference type="Proteomes" id="UP001652661">
    <property type="component" value="Chromosome 2R"/>
</dbReference>
<accession>A0A6P4IWI4</accession>
<protein>
    <submittedName>
        <fullName evidence="3">Uncharacterized protein LOC108082138 isoform X1</fullName>
    </submittedName>
</protein>
<feature type="transmembrane region" description="Helical" evidence="1">
    <location>
        <begin position="58"/>
        <end position="77"/>
    </location>
</feature>
<keyword evidence="1" id="KW-0812">Transmembrane</keyword>
<evidence type="ECO:0000313" key="3">
    <source>
        <dbReference type="RefSeq" id="XP_017032930.1"/>
    </source>
</evidence>
<feature type="transmembrane region" description="Helical" evidence="1">
    <location>
        <begin position="12"/>
        <end position="32"/>
    </location>
</feature>
<reference evidence="3" key="1">
    <citation type="submission" date="2025-04" db="UniProtKB">
        <authorList>
            <consortium name="RefSeq"/>
        </authorList>
    </citation>
    <scope>IDENTIFICATION</scope>
    <source>
        <strain evidence="2 4">14028-0561.14</strain>
        <tissue evidence="4">Whole fly</tissue>
    </source>
</reference>
<keyword evidence="1" id="KW-1133">Transmembrane helix</keyword>
<dbReference type="RefSeq" id="XP_041632945.1">
    <property type="nucleotide sequence ID" value="XM_041777011.2"/>
</dbReference>
<feature type="transmembrane region" description="Helical" evidence="1">
    <location>
        <begin position="84"/>
        <end position="113"/>
    </location>
</feature>
<evidence type="ECO:0000313" key="4">
    <source>
        <dbReference type="RefSeq" id="XP_041632945.1"/>
    </source>
</evidence>
<dbReference type="OrthoDB" id="7859875at2759"/>
<evidence type="ECO:0000256" key="1">
    <source>
        <dbReference type="SAM" id="Phobius"/>
    </source>
</evidence>
<keyword evidence="2" id="KW-1185">Reference proteome</keyword>
<dbReference type="GeneID" id="108082138"/>
<proteinExistence type="predicted"/>
<feature type="transmembrane region" description="Helical" evidence="1">
    <location>
        <begin position="119"/>
        <end position="139"/>
    </location>
</feature>
<organism evidence="2 3">
    <name type="scientific">Drosophila kikkawai</name>
    <name type="common">Fruit fly</name>
    <dbReference type="NCBI Taxonomy" id="30033"/>
    <lineage>
        <taxon>Eukaryota</taxon>
        <taxon>Metazoa</taxon>
        <taxon>Ecdysozoa</taxon>
        <taxon>Arthropoda</taxon>
        <taxon>Hexapoda</taxon>
        <taxon>Insecta</taxon>
        <taxon>Pterygota</taxon>
        <taxon>Neoptera</taxon>
        <taxon>Endopterygota</taxon>
        <taxon>Diptera</taxon>
        <taxon>Brachycera</taxon>
        <taxon>Muscomorpha</taxon>
        <taxon>Ephydroidea</taxon>
        <taxon>Drosophilidae</taxon>
        <taxon>Drosophila</taxon>
        <taxon>Sophophora</taxon>
    </lineage>
</organism>
<dbReference type="RefSeq" id="XP_017032930.1">
    <property type="nucleotide sequence ID" value="XM_017177441.1"/>
</dbReference>
<keyword evidence="1" id="KW-0472">Membrane</keyword>
<dbReference type="AlphaFoldDB" id="A0A6P4IWI4"/>
<reference evidence="2" key="2">
    <citation type="submission" date="2025-05" db="UniProtKB">
        <authorList>
            <consortium name="RefSeq"/>
        </authorList>
    </citation>
    <scope>NUCLEOTIDE SEQUENCE [LARGE SCALE GENOMIC DNA]</scope>
    <source>
        <strain evidence="2">14028-0561.14</strain>
    </source>
</reference>
<gene>
    <name evidence="3 4" type="primary">LOC108082138</name>
</gene>
<sequence>MEGGCCNLRMNCIIGGFWLMLYYTALAFLMLYEIDNSVQVKYIDSRGKSSYRKNATGFWVLGVCFLSMTLVSLSLILGTLMRHCAFIIVFLFSQIIPVSVELFYLLIALMYGIETEFVFIYLLPFLYLIYIDVVSYFYLSELRRLQDQKTSIIDIEY</sequence>